<dbReference type="CDD" id="cd13401">
    <property type="entry name" value="Slt70-like"/>
    <property type="match status" value="1"/>
</dbReference>
<dbReference type="PANTHER" id="PTHR37423:SF2">
    <property type="entry name" value="MEMBRANE-BOUND LYTIC MUREIN TRANSGLYCOSYLASE C"/>
    <property type="match status" value="1"/>
</dbReference>
<dbReference type="Gene3D" id="1.25.40.10">
    <property type="entry name" value="Tetratricopeptide repeat domain"/>
    <property type="match status" value="2"/>
</dbReference>
<dbReference type="PANTHER" id="PTHR37423">
    <property type="entry name" value="SOLUBLE LYTIC MUREIN TRANSGLYCOSYLASE-RELATED"/>
    <property type="match status" value="1"/>
</dbReference>
<gene>
    <name evidence="2" type="ORF">CH333_09810</name>
</gene>
<evidence type="ECO:0000313" key="2">
    <source>
        <dbReference type="EMBL" id="OYD13823.1"/>
    </source>
</evidence>
<dbReference type="InterPro" id="IPR019734">
    <property type="entry name" value="TPR_rpt"/>
</dbReference>
<dbReference type="Gene3D" id="1.10.530.10">
    <property type="match status" value="1"/>
</dbReference>
<protein>
    <recommendedName>
        <fullName evidence="1">Transglycosylase SLT domain-containing protein</fullName>
    </recommendedName>
</protein>
<dbReference type="EMBL" id="NOZQ01000214">
    <property type="protein sequence ID" value="OYD13823.1"/>
    <property type="molecule type" value="Genomic_DNA"/>
</dbReference>
<dbReference type="SUPFAM" id="SSF53955">
    <property type="entry name" value="Lysozyme-like"/>
    <property type="match status" value="1"/>
</dbReference>
<dbReference type="SUPFAM" id="SSF48452">
    <property type="entry name" value="TPR-like"/>
    <property type="match status" value="2"/>
</dbReference>
<organism evidence="2 3">
    <name type="scientific">candidate division WOR-3 bacterium JGI_Cruoil_03_44_89</name>
    <dbReference type="NCBI Taxonomy" id="1973748"/>
    <lineage>
        <taxon>Bacteria</taxon>
        <taxon>Bacteria division WOR-3</taxon>
    </lineage>
</organism>
<reference evidence="2 3" key="1">
    <citation type="submission" date="2017-07" db="EMBL/GenBank/DDBJ databases">
        <title>Recovery of genomes from metagenomes via a dereplication, aggregation, and scoring strategy.</title>
        <authorList>
            <person name="Sieber C.M."/>
            <person name="Probst A.J."/>
            <person name="Sharrar A."/>
            <person name="Thomas B.C."/>
            <person name="Hess M."/>
            <person name="Tringe S.G."/>
            <person name="Banfield J.F."/>
        </authorList>
    </citation>
    <scope>NUCLEOTIDE SEQUENCE [LARGE SCALE GENOMIC DNA]</scope>
    <source>
        <strain evidence="2">JGI_Cruoil_03_44_89</strain>
    </source>
</reference>
<evidence type="ECO:0000313" key="3">
    <source>
        <dbReference type="Proteomes" id="UP000215215"/>
    </source>
</evidence>
<feature type="domain" description="Transglycosylase SLT" evidence="1">
    <location>
        <begin position="489"/>
        <end position="590"/>
    </location>
</feature>
<dbReference type="Pfam" id="PF01464">
    <property type="entry name" value="SLT"/>
    <property type="match status" value="1"/>
</dbReference>
<dbReference type="InterPro" id="IPR011990">
    <property type="entry name" value="TPR-like_helical_dom_sf"/>
</dbReference>
<accession>A0A235BMZ1</accession>
<dbReference type="AlphaFoldDB" id="A0A235BMZ1"/>
<name>A0A235BMZ1_UNCW3</name>
<dbReference type="InterPro" id="IPR008258">
    <property type="entry name" value="Transglycosylase_SLT_dom_1"/>
</dbReference>
<comment type="caution">
    <text evidence="2">The sequence shown here is derived from an EMBL/GenBank/DDBJ whole genome shotgun (WGS) entry which is preliminary data.</text>
</comment>
<dbReference type="Proteomes" id="UP000215215">
    <property type="component" value="Unassembled WGS sequence"/>
</dbReference>
<dbReference type="Pfam" id="PF13181">
    <property type="entry name" value="TPR_8"/>
    <property type="match status" value="1"/>
</dbReference>
<sequence>MYIKWFPITIFLLTACAGRSPVKYDNIGRLIEIREYNDAIDQLTEISPGDTLLGKLYILAGRYEEAFSRELSPYQLAWVYQKLGMFGDAIRSYRNVDDILYENAMYNSGICAGEMGGTASSIVYFEKAGNFRDARKRLAASYEAEQKYIEALSIWEDIGDAEALYHMAEIYELVEESGESLYKELLKKYPQSSFALKALGKVTVPRVTMANVLYKNKKYGEALKYTPKKAHGMRASCYKGMRRYKNAAKEYKRLNDHLNTGRCLEKAGASDAALEEYLSSRSDEGYFRAGILYENMGRYGDAIDAYDEVGPSLKEMANLRSGILCLDEGKVEEAKKRFEHTFPVPGNYWLAKITGLPSYRSYVLSKSSFSYYVHLLDGKLQVSNISSEEWIVSFCDTVYSLSHEDSTRLLKGKLLLKYGIIEEAGEELSAIGENNPLFRYRLALLAHEGGLDNLALYLTKKIIDKGHPPFPYKILTLAYPLSFLPTVLKYEVENSFLFMALIKQESNFYPGAVSSSNAIGLTQVIPSTGSGIARELGVDNFCPESLKDPETSIRFGAHYFNYCLKRFDGVPEYALAAYNGGPTRTAKWKRDCPVDEWVERIPLLQTRLYVKKIMGFYHVYRQLYGDTLRLVEKN</sequence>
<dbReference type="PROSITE" id="PS51257">
    <property type="entry name" value="PROKAR_LIPOPROTEIN"/>
    <property type="match status" value="1"/>
</dbReference>
<evidence type="ECO:0000259" key="1">
    <source>
        <dbReference type="Pfam" id="PF01464"/>
    </source>
</evidence>
<dbReference type="InterPro" id="IPR023346">
    <property type="entry name" value="Lysozyme-like_dom_sf"/>
</dbReference>
<proteinExistence type="predicted"/>